<gene>
    <name evidence="6" type="ORF">Fcan01_20781</name>
</gene>
<keyword evidence="2" id="KW-0719">Serine esterase</keyword>
<dbReference type="InterPro" id="IPR002018">
    <property type="entry name" value="CarbesteraseB"/>
</dbReference>
<sequence length="161" mass="18522">MATKLTAIAPYVSNIFSTYYFKAPAFHKATLHSDIMDTYLYHFEFYNENRNRSYYVDMGGVAHGDELHYLFKFDDEPYTDTEQAISSKMIEIFYSFMLYGKPTGETSKAGWPVVTKDSFPYMRINVENKLGTHYGDTFHATTYSGGESLEKSESSKIINPK</sequence>
<proteinExistence type="inferred from homology"/>
<evidence type="ECO:0000256" key="4">
    <source>
        <dbReference type="ARBA" id="ARBA00023180"/>
    </source>
</evidence>
<dbReference type="EMBL" id="LNIX01000019">
    <property type="protein sequence ID" value="OXA44216.1"/>
    <property type="molecule type" value="Genomic_DNA"/>
</dbReference>
<protein>
    <submittedName>
        <fullName evidence="6">Acetylcholinesterase</fullName>
    </submittedName>
</protein>
<accession>A0A226DJ52</accession>
<keyword evidence="7" id="KW-1185">Reference proteome</keyword>
<feature type="domain" description="Carboxylesterase type B" evidence="5">
    <location>
        <begin position="10"/>
        <end position="133"/>
    </location>
</feature>
<evidence type="ECO:0000313" key="7">
    <source>
        <dbReference type="Proteomes" id="UP000198287"/>
    </source>
</evidence>
<dbReference type="GO" id="GO:0052689">
    <property type="term" value="F:carboxylic ester hydrolase activity"/>
    <property type="evidence" value="ECO:0007669"/>
    <property type="project" value="UniProtKB-KW"/>
</dbReference>
<evidence type="ECO:0000259" key="5">
    <source>
        <dbReference type="Pfam" id="PF00135"/>
    </source>
</evidence>
<reference evidence="6 7" key="1">
    <citation type="submission" date="2015-12" db="EMBL/GenBank/DDBJ databases">
        <title>The genome of Folsomia candida.</title>
        <authorList>
            <person name="Faddeeva A."/>
            <person name="Derks M.F."/>
            <person name="Anvar Y."/>
            <person name="Smit S."/>
            <person name="Van Straalen N."/>
            <person name="Roelofs D."/>
        </authorList>
    </citation>
    <scope>NUCLEOTIDE SEQUENCE [LARGE SCALE GENOMIC DNA]</scope>
    <source>
        <strain evidence="6 7">VU population</strain>
        <tissue evidence="6">Whole body</tissue>
    </source>
</reference>
<organism evidence="6 7">
    <name type="scientific">Folsomia candida</name>
    <name type="common">Springtail</name>
    <dbReference type="NCBI Taxonomy" id="158441"/>
    <lineage>
        <taxon>Eukaryota</taxon>
        <taxon>Metazoa</taxon>
        <taxon>Ecdysozoa</taxon>
        <taxon>Arthropoda</taxon>
        <taxon>Hexapoda</taxon>
        <taxon>Collembola</taxon>
        <taxon>Entomobryomorpha</taxon>
        <taxon>Isotomoidea</taxon>
        <taxon>Isotomidae</taxon>
        <taxon>Proisotominae</taxon>
        <taxon>Folsomia</taxon>
    </lineage>
</organism>
<evidence type="ECO:0000256" key="2">
    <source>
        <dbReference type="ARBA" id="ARBA00022487"/>
    </source>
</evidence>
<name>A0A226DJ52_FOLCA</name>
<keyword evidence="3" id="KW-0378">Hydrolase</keyword>
<dbReference type="Gene3D" id="3.40.50.1820">
    <property type="entry name" value="alpha/beta hydrolase"/>
    <property type="match status" value="1"/>
</dbReference>
<dbReference type="OrthoDB" id="1055148at2759"/>
<comment type="caution">
    <text evidence="6">The sequence shown here is derived from an EMBL/GenBank/DDBJ whole genome shotgun (WGS) entry which is preliminary data.</text>
</comment>
<evidence type="ECO:0000256" key="1">
    <source>
        <dbReference type="ARBA" id="ARBA00005964"/>
    </source>
</evidence>
<evidence type="ECO:0000313" key="6">
    <source>
        <dbReference type="EMBL" id="OXA44216.1"/>
    </source>
</evidence>
<dbReference type="PANTHER" id="PTHR43142">
    <property type="entry name" value="CARBOXYLIC ESTER HYDROLASE"/>
    <property type="match status" value="1"/>
</dbReference>
<dbReference type="InterPro" id="IPR029058">
    <property type="entry name" value="AB_hydrolase_fold"/>
</dbReference>
<keyword evidence="4" id="KW-0325">Glycoprotein</keyword>
<dbReference type="PANTHER" id="PTHR43142:SF1">
    <property type="entry name" value="CARBOXYLIC ESTER HYDROLASE"/>
    <property type="match status" value="1"/>
</dbReference>
<dbReference type="Pfam" id="PF00135">
    <property type="entry name" value="COesterase"/>
    <property type="match status" value="1"/>
</dbReference>
<dbReference type="AlphaFoldDB" id="A0A226DJ52"/>
<evidence type="ECO:0000256" key="3">
    <source>
        <dbReference type="ARBA" id="ARBA00022801"/>
    </source>
</evidence>
<dbReference type="Proteomes" id="UP000198287">
    <property type="component" value="Unassembled WGS sequence"/>
</dbReference>
<comment type="similarity">
    <text evidence="1">Belongs to the type-B carboxylesterase/lipase family.</text>
</comment>
<dbReference type="SUPFAM" id="SSF53474">
    <property type="entry name" value="alpha/beta-Hydrolases"/>
    <property type="match status" value="1"/>
</dbReference>